<evidence type="ECO:0000256" key="1">
    <source>
        <dbReference type="ARBA" id="ARBA00004429"/>
    </source>
</evidence>
<dbReference type="Pfam" id="PF06808">
    <property type="entry name" value="DctM"/>
    <property type="match status" value="1"/>
</dbReference>
<evidence type="ECO:0000313" key="10">
    <source>
        <dbReference type="Proteomes" id="UP000324738"/>
    </source>
</evidence>
<feature type="transmembrane region" description="Helical" evidence="7">
    <location>
        <begin position="270"/>
        <end position="292"/>
    </location>
</feature>
<keyword evidence="10" id="KW-1185">Reference proteome</keyword>
<keyword evidence="2" id="KW-1003">Cell membrane</keyword>
<evidence type="ECO:0000256" key="7">
    <source>
        <dbReference type="RuleBase" id="RU369079"/>
    </source>
</evidence>
<gene>
    <name evidence="9" type="ORF">FPY71_12200</name>
</gene>
<dbReference type="Proteomes" id="UP000324738">
    <property type="component" value="Unassembled WGS sequence"/>
</dbReference>
<comment type="caution">
    <text evidence="9">The sequence shown here is derived from an EMBL/GenBank/DDBJ whole genome shotgun (WGS) entry which is preliminary data.</text>
</comment>
<feature type="transmembrane region" description="Helical" evidence="7">
    <location>
        <begin position="211"/>
        <end position="234"/>
    </location>
</feature>
<evidence type="ECO:0000313" key="9">
    <source>
        <dbReference type="EMBL" id="KAA0971187.1"/>
    </source>
</evidence>
<feature type="transmembrane region" description="Helical" evidence="7">
    <location>
        <begin position="240"/>
        <end position="258"/>
    </location>
</feature>
<dbReference type="PANTHER" id="PTHR33362">
    <property type="entry name" value="SIALIC ACID TRAP TRANSPORTER PERMEASE PROTEIN SIAT-RELATED"/>
    <property type="match status" value="1"/>
</dbReference>
<evidence type="ECO:0000256" key="5">
    <source>
        <dbReference type="ARBA" id="ARBA00022989"/>
    </source>
</evidence>
<evidence type="ECO:0000256" key="4">
    <source>
        <dbReference type="ARBA" id="ARBA00022692"/>
    </source>
</evidence>
<comment type="subunit">
    <text evidence="7">The complex comprises the extracytoplasmic solute receptor protein and the two transmembrane proteins.</text>
</comment>
<comment type="subcellular location">
    <subcellularLocation>
        <location evidence="1 7">Cell inner membrane</location>
        <topology evidence="1 7">Multi-pass membrane protein</topology>
    </subcellularLocation>
</comment>
<feature type="transmembrane region" description="Helical" evidence="7">
    <location>
        <begin position="312"/>
        <end position="329"/>
    </location>
</feature>
<proteinExistence type="inferred from homology"/>
<feature type="domain" description="TRAP C4-dicarboxylate transport system permease DctM subunit" evidence="8">
    <location>
        <begin position="6"/>
        <end position="415"/>
    </location>
</feature>
<feature type="transmembrane region" description="Helical" evidence="7">
    <location>
        <begin position="395"/>
        <end position="419"/>
    </location>
</feature>
<dbReference type="GO" id="GO:0022857">
    <property type="term" value="F:transmembrane transporter activity"/>
    <property type="evidence" value="ECO:0007669"/>
    <property type="project" value="UniProtKB-UniRule"/>
</dbReference>
<dbReference type="PIRSF" id="PIRSF006066">
    <property type="entry name" value="HI0050"/>
    <property type="match status" value="1"/>
</dbReference>
<protein>
    <recommendedName>
        <fullName evidence="7">TRAP transporter large permease protein</fullName>
    </recommendedName>
</protein>
<dbReference type="AlphaFoldDB" id="A0A5B0DWI4"/>
<dbReference type="InterPro" id="IPR004681">
    <property type="entry name" value="TRAP_DctM"/>
</dbReference>
<feature type="transmembrane region" description="Helical" evidence="7">
    <location>
        <begin position="169"/>
        <end position="190"/>
    </location>
</feature>
<dbReference type="GO" id="GO:0005886">
    <property type="term" value="C:plasma membrane"/>
    <property type="evidence" value="ECO:0007669"/>
    <property type="project" value="UniProtKB-SubCell"/>
</dbReference>
<comment type="caution">
    <text evidence="7">Lacks conserved residue(s) required for the propagation of feature annotation.</text>
</comment>
<feature type="transmembrane region" description="Helical" evidence="7">
    <location>
        <begin position="134"/>
        <end position="157"/>
    </location>
</feature>
<evidence type="ECO:0000256" key="6">
    <source>
        <dbReference type="ARBA" id="ARBA00023136"/>
    </source>
</evidence>
<keyword evidence="5 7" id="KW-1133">Transmembrane helix</keyword>
<keyword evidence="6 7" id="KW-0472">Membrane</keyword>
<name>A0A5B0DWI4_9HYPH</name>
<feature type="transmembrane region" description="Helical" evidence="7">
    <location>
        <begin position="334"/>
        <end position="351"/>
    </location>
</feature>
<dbReference type="InterPro" id="IPR010656">
    <property type="entry name" value="DctM"/>
</dbReference>
<dbReference type="EMBL" id="VTWH01000002">
    <property type="protein sequence ID" value="KAA0971187.1"/>
    <property type="molecule type" value="Genomic_DNA"/>
</dbReference>
<sequence>MISVILIAFFTMIALSIPMAVAIGLAMVTGLMVASPFPITIMFQKMIAGADNFVLVAIPLFILTGNLMNASGVTDRIFTFVRSCIGFVPGGLAYTNVGSSVVFSGMNGSAVADAASLGKMQVKAMRDSGYKTDFAAALTAASSVIGPITPPSIPLILYGALAEVSIGQLFAAGILPGLLFALMLCLWVAIMDRWHKFPRDPKPNWSHIIRSFGRAFFALATPFIILGGLLGGIFTPTEAGAVAAGYAFVLAFGVYRTVKFSQLPAILVDTMVTTAIVLFIIANVSAFSWALVVTQSAQAFGTMLLAVSENPLVFLLLVNLLLVFLGSFIEDGAVLMLMTPILVPIALSLGIDPVHFGVVMVLNLMIGVAIPPVGMSLFVTAHVAGISIERMFRAILPFILPMFVTLAIVTYWPGMVLYIPSLLFP</sequence>
<evidence type="ECO:0000259" key="8">
    <source>
        <dbReference type="Pfam" id="PF06808"/>
    </source>
</evidence>
<comment type="function">
    <text evidence="7">Part of the tripartite ATP-independent periplasmic (TRAP) transport system.</text>
</comment>
<dbReference type="RefSeq" id="WP_149300500.1">
    <property type="nucleotide sequence ID" value="NZ_VTWH01000002.1"/>
</dbReference>
<feature type="transmembrane region" description="Helical" evidence="7">
    <location>
        <begin position="46"/>
        <end position="68"/>
    </location>
</feature>
<reference evidence="9 10" key="1">
    <citation type="submission" date="2019-08" db="EMBL/GenBank/DDBJ databases">
        <title>Aureimonas fodiniaquatilis sp. nov., isolated from a coal mine wastewater.</title>
        <authorList>
            <person name="Kim W."/>
        </authorList>
    </citation>
    <scope>NUCLEOTIDE SEQUENCE [LARGE SCALE GENOMIC DNA]</scope>
    <source>
        <strain evidence="9 10">CAU 1482</strain>
    </source>
</reference>
<keyword evidence="4 7" id="KW-0812">Transmembrane</keyword>
<organism evidence="9 10">
    <name type="scientific">Aureimonas fodinaquatilis</name>
    <dbReference type="NCBI Taxonomy" id="2565783"/>
    <lineage>
        <taxon>Bacteria</taxon>
        <taxon>Pseudomonadati</taxon>
        <taxon>Pseudomonadota</taxon>
        <taxon>Alphaproteobacteria</taxon>
        <taxon>Hyphomicrobiales</taxon>
        <taxon>Aurantimonadaceae</taxon>
        <taxon>Aureimonas</taxon>
    </lineage>
</organism>
<keyword evidence="3 7" id="KW-0997">Cell inner membrane</keyword>
<dbReference type="NCBIfam" id="TIGR00786">
    <property type="entry name" value="dctM"/>
    <property type="match status" value="1"/>
</dbReference>
<evidence type="ECO:0000256" key="3">
    <source>
        <dbReference type="ARBA" id="ARBA00022519"/>
    </source>
</evidence>
<dbReference type="PANTHER" id="PTHR33362:SF3">
    <property type="entry name" value="SIALIC ACID TRAP TRANSPORTER PERMEASE PROTEIN SIAT"/>
    <property type="match status" value="1"/>
</dbReference>
<dbReference type="OrthoDB" id="7912553at2"/>
<accession>A0A5B0DWI4</accession>
<feature type="transmembrane region" description="Helical" evidence="7">
    <location>
        <begin position="357"/>
        <end position="383"/>
    </location>
</feature>
<comment type="similarity">
    <text evidence="7">Belongs to the TRAP transporter large permease family.</text>
</comment>
<keyword evidence="7" id="KW-0813">Transport</keyword>
<evidence type="ECO:0000256" key="2">
    <source>
        <dbReference type="ARBA" id="ARBA00022475"/>
    </source>
</evidence>